<evidence type="ECO:0000256" key="3">
    <source>
        <dbReference type="ARBA" id="ARBA00022722"/>
    </source>
</evidence>
<dbReference type="Gene3D" id="6.20.210.10">
    <property type="entry name" value="Nin one binding (NOB1), Zn-ribbon-like"/>
    <property type="match status" value="1"/>
</dbReference>
<keyword evidence="7 8" id="KW-0539">Nucleus</keyword>
<dbReference type="PANTHER" id="PTHR12814:SF2">
    <property type="entry name" value="RNA-BINDING PROTEIN NOB1"/>
    <property type="match status" value="1"/>
</dbReference>
<dbReference type="InterPro" id="IPR036283">
    <property type="entry name" value="NOB1_Zf-like_sf"/>
</dbReference>
<dbReference type="EMBL" id="CM000139">
    <property type="protein sequence ID" value="EAZ21486.1"/>
    <property type="molecule type" value="Genomic_DNA"/>
</dbReference>
<evidence type="ECO:0000256" key="9">
    <source>
        <dbReference type="PIRSR" id="PIRSR037125-1"/>
    </source>
</evidence>
<feature type="region of interest" description="Disordered" evidence="10">
    <location>
        <begin position="530"/>
        <end position="595"/>
    </location>
</feature>
<feature type="binding site" evidence="9">
    <location>
        <position position="472"/>
    </location>
    <ligand>
        <name>Zn(2+)</name>
        <dbReference type="ChEBI" id="CHEBI:29105"/>
    </ligand>
</feature>
<dbReference type="GO" id="GO:0031981">
    <property type="term" value="C:nuclear lumen"/>
    <property type="evidence" value="ECO:0007669"/>
    <property type="project" value="UniProtKB-ARBA"/>
</dbReference>
<dbReference type="PIRSF" id="PIRSF037125">
    <property type="entry name" value="D-site_20S_pre-rRNA_nuclease"/>
    <property type="match status" value="1"/>
</dbReference>
<proteinExistence type="inferred from homology"/>
<evidence type="ECO:0000256" key="1">
    <source>
        <dbReference type="ARBA" id="ARBA00004123"/>
    </source>
</evidence>
<feature type="domain" description="Nin one binding (NOB1) Zn-ribbon-like" evidence="11">
    <location>
        <begin position="447"/>
        <end position="517"/>
    </location>
</feature>
<dbReference type="Gene3D" id="3.40.50.1010">
    <property type="entry name" value="5'-nuclease"/>
    <property type="match status" value="1"/>
</dbReference>
<dbReference type="GO" id="GO:0004521">
    <property type="term" value="F:RNA endonuclease activity"/>
    <property type="evidence" value="ECO:0007669"/>
    <property type="project" value="UniProtKB-UniRule"/>
</dbReference>
<evidence type="ECO:0000256" key="8">
    <source>
        <dbReference type="PIRNR" id="PIRNR037125"/>
    </source>
</evidence>
<keyword evidence="5" id="KW-0378">Hydrolase</keyword>
<evidence type="ECO:0000256" key="7">
    <source>
        <dbReference type="ARBA" id="ARBA00023242"/>
    </source>
</evidence>
<accession>A3A2E7</accession>
<sequence length="595" mass="64333">MPNLAMGDGQLSIVLSSTESDGGAGGTTGKREGGRPRRAGVGGEGRGLAAARAAREVAEESSAHAVSRLVASCANTSGVAVAVVDANAVISGGAALSSSAARLVTVPEVLEEVRDASARRRLALLMAPVETLDPAPEFVKKVVKFARETGDLQTLSDVDIKIIALAYMLEAEIHGTNHLREQPPPLRVVNVRNLKEAPLPGWGSNVQNLAEWEELDQMSEAGGDLKSRILPLKDLENHEIPNSETNSISDKQGDEEHQPAKKDVGIAWEDDENNEGWLPAVSRSTHRRYLRRKARRDALKESEQSIETSSAAPSIDDDKILSENGLNPVDGPSADTDVMEHQEVNEPEIVADHSQSDNKDNGVGNVGDVEETGGTDACIEELDNLDIKSDSEEGVDSSLADDGSSEQSWALRSLSESTVACITSDYAMQNVILQIGLRLLAPGGMQIRQLHRWVLRCHACYKVTQEIGKIFCPKCGNGGTLRKVSVTVGENGITMASRRPRVTLRGTKFSLPMPQGGRDAITKNPILREDQLPQKVLHPKSKKSNKQDDDFLGVEDIFSHSGEKKVPLKPPVRKALAMFSGKRNPNDNHFSRKKH</sequence>
<dbReference type="Pfam" id="PF08772">
    <property type="entry name" value="Zn_ribbon_NOB1"/>
    <property type="match status" value="1"/>
</dbReference>
<feature type="binding site" evidence="9">
    <location>
        <position position="475"/>
    </location>
    <ligand>
        <name>Zn(2+)</name>
        <dbReference type="ChEBI" id="CHEBI:29105"/>
    </ligand>
</feature>
<feature type="region of interest" description="Disordered" evidence="10">
    <location>
        <begin position="15"/>
        <end position="46"/>
    </location>
</feature>
<feature type="compositionally biased region" description="Basic and acidic residues" evidence="10">
    <location>
        <begin position="557"/>
        <end position="566"/>
    </location>
</feature>
<keyword evidence="3" id="KW-0540">Nuclease</keyword>
<dbReference type="FunFam" id="3.40.50.1010:FF:000020">
    <property type="entry name" value="20S-pre-rRNA D-site endonuclease NOB1"/>
    <property type="match status" value="1"/>
</dbReference>
<evidence type="ECO:0000256" key="2">
    <source>
        <dbReference type="ARBA" id="ARBA00005858"/>
    </source>
</evidence>
<evidence type="ECO:0000259" key="12">
    <source>
        <dbReference type="Pfam" id="PF17146"/>
    </source>
</evidence>
<evidence type="ECO:0000256" key="6">
    <source>
        <dbReference type="ARBA" id="ARBA00022833"/>
    </source>
</evidence>
<feature type="region of interest" description="Disordered" evidence="10">
    <location>
        <begin position="234"/>
        <end position="261"/>
    </location>
</feature>
<dbReference type="GO" id="GO:0006364">
    <property type="term" value="P:rRNA processing"/>
    <property type="evidence" value="ECO:0007669"/>
    <property type="project" value="UniProtKB-ARBA"/>
</dbReference>
<dbReference type="InterPro" id="IPR033411">
    <property type="entry name" value="Ribonuclease_PIN"/>
</dbReference>
<dbReference type="CDD" id="cd09876">
    <property type="entry name" value="PIN_Nob1-like"/>
    <property type="match status" value="1"/>
</dbReference>
<dbReference type="SUPFAM" id="SSF144206">
    <property type="entry name" value="NOB1 zinc finger-like"/>
    <property type="match status" value="1"/>
</dbReference>
<keyword evidence="6 8" id="KW-0862">Zinc</keyword>
<feature type="domain" description="Ribonuclease PIN" evidence="12">
    <location>
        <begin position="83"/>
        <end position="169"/>
    </location>
</feature>
<dbReference type="InterPro" id="IPR014881">
    <property type="entry name" value="NOB1_Zn-bd"/>
</dbReference>
<feature type="binding site" evidence="9">
    <location>
        <position position="460"/>
    </location>
    <ligand>
        <name>Zn(2+)</name>
        <dbReference type="ChEBI" id="CHEBI:29105"/>
    </ligand>
</feature>
<dbReference type="GO" id="GO:0016787">
    <property type="term" value="F:hydrolase activity"/>
    <property type="evidence" value="ECO:0007669"/>
    <property type="project" value="UniProtKB-KW"/>
</dbReference>
<dbReference type="AlphaFoldDB" id="A3A2E7"/>
<dbReference type="GO" id="GO:0005737">
    <property type="term" value="C:cytoplasm"/>
    <property type="evidence" value="ECO:0007669"/>
    <property type="project" value="UniProtKB-ARBA"/>
</dbReference>
<feature type="region of interest" description="Disordered" evidence="10">
    <location>
        <begin position="350"/>
        <end position="372"/>
    </location>
</feature>
<dbReference type="InterPro" id="IPR017117">
    <property type="entry name" value="Nob1_euk"/>
</dbReference>
<dbReference type="Pfam" id="PF17146">
    <property type="entry name" value="PIN_6"/>
    <property type="match status" value="1"/>
</dbReference>
<comment type="similarity">
    <text evidence="2 8">Belongs to the NOB1 family.</text>
</comment>
<feature type="region of interest" description="Disordered" evidence="10">
    <location>
        <begin position="301"/>
        <end position="335"/>
    </location>
</feature>
<dbReference type="GO" id="GO:0046872">
    <property type="term" value="F:metal ion binding"/>
    <property type="evidence" value="ECO:0007669"/>
    <property type="project" value="UniProtKB-UniRule"/>
</dbReference>
<evidence type="ECO:0000256" key="5">
    <source>
        <dbReference type="ARBA" id="ARBA00022801"/>
    </source>
</evidence>
<reference evidence="13" key="2">
    <citation type="submission" date="2008-12" db="EMBL/GenBank/DDBJ databases">
        <title>Improved gene annotation of the rice (Oryza sativa) genomes.</title>
        <authorList>
            <person name="Wang J."/>
            <person name="Li R."/>
            <person name="Fan W."/>
            <person name="Huang Q."/>
            <person name="Zhang J."/>
            <person name="Zhou Y."/>
            <person name="Hu Y."/>
            <person name="Zi S."/>
            <person name="Li J."/>
            <person name="Ni P."/>
            <person name="Zheng H."/>
            <person name="Zhang Y."/>
            <person name="Zhao M."/>
            <person name="Hao Q."/>
            <person name="McDermott J."/>
            <person name="Samudrala R."/>
            <person name="Kristiansen K."/>
            <person name="Wong G.K.-S."/>
        </authorList>
    </citation>
    <scope>NUCLEOTIDE SEQUENCE</scope>
</reference>
<feature type="compositionally biased region" description="Basic and acidic residues" evidence="10">
    <location>
        <begin position="584"/>
        <end position="595"/>
    </location>
</feature>
<feature type="compositionally biased region" description="Basic and acidic residues" evidence="10">
    <location>
        <begin position="251"/>
        <end position="261"/>
    </location>
</feature>
<evidence type="ECO:0000259" key="11">
    <source>
        <dbReference type="Pfam" id="PF08772"/>
    </source>
</evidence>
<name>A3A2E7_ORYSJ</name>
<evidence type="ECO:0000313" key="13">
    <source>
        <dbReference type="EMBL" id="EAZ21486.1"/>
    </source>
</evidence>
<gene>
    <name evidence="13" type="ORF">OsJ_05106</name>
</gene>
<dbReference type="GO" id="GO:0042274">
    <property type="term" value="P:ribosomal small subunit biogenesis"/>
    <property type="evidence" value="ECO:0007669"/>
    <property type="project" value="InterPro"/>
</dbReference>
<dbReference type="InterPro" id="IPR039907">
    <property type="entry name" value="NOB1"/>
</dbReference>
<dbReference type="PANTHER" id="PTHR12814">
    <property type="entry name" value="RNA-BINDING PROTEIN NOB1"/>
    <property type="match status" value="1"/>
</dbReference>
<evidence type="ECO:0000256" key="4">
    <source>
        <dbReference type="ARBA" id="ARBA00022723"/>
    </source>
</evidence>
<protein>
    <submittedName>
        <fullName evidence="13">Uncharacterized protein</fullName>
    </submittedName>
</protein>
<reference evidence="13" key="1">
    <citation type="journal article" date="2005" name="PLoS Biol.">
        <title>The genomes of Oryza sativa: a history of duplications.</title>
        <authorList>
            <person name="Yu J."/>
            <person name="Wang J."/>
            <person name="Lin W."/>
            <person name="Li S."/>
            <person name="Li H."/>
            <person name="Zhou J."/>
            <person name="Ni P."/>
            <person name="Dong W."/>
            <person name="Hu S."/>
            <person name="Zeng C."/>
            <person name="Zhang J."/>
            <person name="Zhang Y."/>
            <person name="Li R."/>
            <person name="Xu Z."/>
            <person name="Li S."/>
            <person name="Li X."/>
            <person name="Zheng H."/>
            <person name="Cong L."/>
            <person name="Lin L."/>
            <person name="Yin J."/>
            <person name="Geng J."/>
            <person name="Li G."/>
            <person name="Shi J."/>
            <person name="Liu J."/>
            <person name="Lv H."/>
            <person name="Li J."/>
            <person name="Wang J."/>
            <person name="Deng Y."/>
            <person name="Ran L."/>
            <person name="Shi X."/>
            <person name="Wang X."/>
            <person name="Wu Q."/>
            <person name="Li C."/>
            <person name="Ren X."/>
            <person name="Wang J."/>
            <person name="Wang X."/>
            <person name="Li D."/>
            <person name="Liu D."/>
            <person name="Zhang X."/>
            <person name="Ji Z."/>
            <person name="Zhao W."/>
            <person name="Sun Y."/>
            <person name="Zhang Z."/>
            <person name="Bao J."/>
            <person name="Han Y."/>
            <person name="Dong L."/>
            <person name="Ji J."/>
            <person name="Chen P."/>
            <person name="Wu S."/>
            <person name="Liu J."/>
            <person name="Xiao Y."/>
            <person name="Bu D."/>
            <person name="Tan J."/>
            <person name="Yang L."/>
            <person name="Ye C."/>
            <person name="Zhang J."/>
            <person name="Xu J."/>
            <person name="Zhou Y."/>
            <person name="Yu Y."/>
            <person name="Zhang B."/>
            <person name="Zhuang S."/>
            <person name="Wei H."/>
            <person name="Liu B."/>
            <person name="Lei M."/>
            <person name="Yu H."/>
            <person name="Li Y."/>
            <person name="Xu H."/>
            <person name="Wei S."/>
            <person name="He X."/>
            <person name="Fang L."/>
            <person name="Zhang Z."/>
            <person name="Zhang Y."/>
            <person name="Huang X."/>
            <person name="Su Z."/>
            <person name="Tong W."/>
            <person name="Li J."/>
            <person name="Tong Z."/>
            <person name="Li S."/>
            <person name="Ye J."/>
            <person name="Wang L."/>
            <person name="Fang L."/>
            <person name="Lei T."/>
            <person name="Chen C."/>
            <person name="Chen H."/>
            <person name="Xu Z."/>
            <person name="Li H."/>
            <person name="Huang H."/>
            <person name="Zhang F."/>
            <person name="Xu H."/>
            <person name="Li N."/>
            <person name="Zhao C."/>
            <person name="Li S."/>
            <person name="Dong L."/>
            <person name="Huang Y."/>
            <person name="Li L."/>
            <person name="Xi Y."/>
            <person name="Qi Q."/>
            <person name="Li W."/>
            <person name="Zhang B."/>
            <person name="Hu W."/>
            <person name="Zhang Y."/>
            <person name="Tian X."/>
            <person name="Jiao Y."/>
            <person name="Liang X."/>
            <person name="Jin J."/>
            <person name="Gao L."/>
            <person name="Zheng W."/>
            <person name="Hao B."/>
            <person name="Liu S."/>
            <person name="Wang W."/>
            <person name="Yuan L."/>
            <person name="Cao M."/>
            <person name="McDermott J."/>
            <person name="Samudrala R."/>
            <person name="Wang J."/>
            <person name="Wong G.K."/>
            <person name="Yang H."/>
        </authorList>
    </citation>
    <scope>NUCLEOTIDE SEQUENCE [LARGE SCALE GENOMIC DNA]</scope>
</reference>
<keyword evidence="4 8" id="KW-0479">Metal-binding</keyword>
<evidence type="ECO:0000256" key="10">
    <source>
        <dbReference type="SAM" id="MobiDB-lite"/>
    </source>
</evidence>
<comment type="subcellular location">
    <subcellularLocation>
        <location evidence="1">Nucleus</location>
    </subcellularLocation>
</comment>
<dbReference type="Proteomes" id="UP000007752">
    <property type="component" value="Chromosome 2"/>
</dbReference>
<organism evidence="13">
    <name type="scientific">Oryza sativa subsp. japonica</name>
    <name type="common">Rice</name>
    <dbReference type="NCBI Taxonomy" id="39947"/>
    <lineage>
        <taxon>Eukaryota</taxon>
        <taxon>Viridiplantae</taxon>
        <taxon>Streptophyta</taxon>
        <taxon>Embryophyta</taxon>
        <taxon>Tracheophyta</taxon>
        <taxon>Spermatophyta</taxon>
        <taxon>Magnoliopsida</taxon>
        <taxon>Liliopsida</taxon>
        <taxon>Poales</taxon>
        <taxon>Poaceae</taxon>
        <taxon>BOP clade</taxon>
        <taxon>Oryzoideae</taxon>
        <taxon>Oryzeae</taxon>
        <taxon>Oryzinae</taxon>
        <taxon>Oryza</taxon>
        <taxon>Oryza sativa</taxon>
    </lineage>
</organism>
<feature type="binding site" evidence="9">
    <location>
        <position position="457"/>
    </location>
    <ligand>
        <name>Zn(2+)</name>
        <dbReference type="ChEBI" id="CHEBI:29105"/>
    </ligand>
</feature>
<feature type="compositionally biased region" description="Basic and acidic residues" evidence="10">
    <location>
        <begin position="350"/>
        <end position="360"/>
    </location>
</feature>